<dbReference type="InterPro" id="IPR036271">
    <property type="entry name" value="Tet_transcr_reg_TetR-rel_C_sf"/>
</dbReference>
<proteinExistence type="predicted"/>
<dbReference type="Proteomes" id="UP001597425">
    <property type="component" value="Unassembled WGS sequence"/>
</dbReference>
<dbReference type="PANTHER" id="PTHR47506">
    <property type="entry name" value="TRANSCRIPTIONAL REGULATORY PROTEIN"/>
    <property type="match status" value="1"/>
</dbReference>
<dbReference type="PRINTS" id="PR00455">
    <property type="entry name" value="HTHTETR"/>
</dbReference>
<gene>
    <name evidence="6" type="ORF">ACFSKX_06470</name>
</gene>
<dbReference type="SUPFAM" id="SSF48498">
    <property type="entry name" value="Tetracyclin repressor-like, C-terminal domain"/>
    <property type="match status" value="1"/>
</dbReference>
<dbReference type="Pfam" id="PF21993">
    <property type="entry name" value="TetR_C_13_2"/>
    <property type="match status" value="1"/>
</dbReference>
<keyword evidence="1" id="KW-0805">Transcription regulation</keyword>
<keyword evidence="3" id="KW-0804">Transcription</keyword>
<dbReference type="Gene3D" id="1.10.357.10">
    <property type="entry name" value="Tetracycline Repressor, domain 2"/>
    <property type="match status" value="1"/>
</dbReference>
<comment type="caution">
    <text evidence="6">The sequence shown here is derived from an EMBL/GenBank/DDBJ whole genome shotgun (WGS) entry which is preliminary data.</text>
</comment>
<dbReference type="SUPFAM" id="SSF46689">
    <property type="entry name" value="Homeodomain-like"/>
    <property type="match status" value="1"/>
</dbReference>
<dbReference type="Pfam" id="PF00440">
    <property type="entry name" value="TetR_N"/>
    <property type="match status" value="1"/>
</dbReference>
<dbReference type="InterPro" id="IPR054156">
    <property type="entry name" value="YxaF_TetR_C"/>
</dbReference>
<keyword evidence="2 4" id="KW-0238">DNA-binding</keyword>
<protein>
    <submittedName>
        <fullName evidence="6">TetR/AcrR family transcriptional regulator</fullName>
    </submittedName>
</protein>
<evidence type="ECO:0000313" key="7">
    <source>
        <dbReference type="Proteomes" id="UP001597425"/>
    </source>
</evidence>
<evidence type="ECO:0000256" key="3">
    <source>
        <dbReference type="ARBA" id="ARBA00023163"/>
    </source>
</evidence>
<dbReference type="PROSITE" id="PS50977">
    <property type="entry name" value="HTH_TETR_2"/>
    <property type="match status" value="1"/>
</dbReference>
<accession>A0ABW5EDK8</accession>
<organism evidence="6 7">
    <name type="scientific">Microbulbifer halophilus</name>
    <dbReference type="NCBI Taxonomy" id="453963"/>
    <lineage>
        <taxon>Bacteria</taxon>
        <taxon>Pseudomonadati</taxon>
        <taxon>Pseudomonadota</taxon>
        <taxon>Gammaproteobacteria</taxon>
        <taxon>Cellvibrionales</taxon>
        <taxon>Microbulbiferaceae</taxon>
        <taxon>Microbulbifer</taxon>
    </lineage>
</organism>
<keyword evidence="7" id="KW-1185">Reference proteome</keyword>
<evidence type="ECO:0000256" key="1">
    <source>
        <dbReference type="ARBA" id="ARBA00023015"/>
    </source>
</evidence>
<dbReference type="EMBL" id="JBHUJD010000006">
    <property type="protein sequence ID" value="MFD2310060.1"/>
    <property type="molecule type" value="Genomic_DNA"/>
</dbReference>
<name>A0ABW5EDK8_9GAMM</name>
<evidence type="ECO:0000259" key="5">
    <source>
        <dbReference type="PROSITE" id="PS50977"/>
    </source>
</evidence>
<feature type="domain" description="HTH tetR-type" evidence="5">
    <location>
        <begin position="1"/>
        <end position="61"/>
    </location>
</feature>
<evidence type="ECO:0000256" key="4">
    <source>
        <dbReference type="PROSITE-ProRule" id="PRU00335"/>
    </source>
</evidence>
<feature type="DNA-binding region" description="H-T-H motif" evidence="4">
    <location>
        <begin position="24"/>
        <end position="43"/>
    </location>
</feature>
<dbReference type="InterPro" id="IPR001647">
    <property type="entry name" value="HTH_TetR"/>
</dbReference>
<evidence type="ECO:0000256" key="2">
    <source>
        <dbReference type="ARBA" id="ARBA00023125"/>
    </source>
</evidence>
<dbReference type="PANTHER" id="PTHR47506:SF1">
    <property type="entry name" value="HTH-TYPE TRANSCRIPTIONAL REGULATOR YJDC"/>
    <property type="match status" value="1"/>
</dbReference>
<dbReference type="InterPro" id="IPR009057">
    <property type="entry name" value="Homeodomain-like_sf"/>
</dbReference>
<dbReference type="RefSeq" id="WP_265720022.1">
    <property type="nucleotide sequence ID" value="NZ_JAPIVK010000001.1"/>
</dbReference>
<evidence type="ECO:0000313" key="6">
    <source>
        <dbReference type="EMBL" id="MFD2310060.1"/>
    </source>
</evidence>
<sequence>MDKREHLVCTALSLFYRHGIHAVGINRVLEESGVAKKTLYHHFESKEALVMAALEHRDEIYLEWFGERLARVPAGSRGVAELFRALDDWFNGRVEKLSPFNGCFFINASAEYSDRQHPIHRACAAHKGRVAALVRPQVDALGLSPRRAQAICETLLLLKEGATVKAHVQGDLDAARRAGRTAGLLIDAVSGE</sequence>
<reference evidence="7" key="1">
    <citation type="journal article" date="2019" name="Int. J. Syst. Evol. Microbiol.">
        <title>The Global Catalogue of Microorganisms (GCM) 10K type strain sequencing project: providing services to taxonomists for standard genome sequencing and annotation.</title>
        <authorList>
            <consortium name="The Broad Institute Genomics Platform"/>
            <consortium name="The Broad Institute Genome Sequencing Center for Infectious Disease"/>
            <person name="Wu L."/>
            <person name="Ma J."/>
        </authorList>
    </citation>
    <scope>NUCLEOTIDE SEQUENCE [LARGE SCALE GENOMIC DNA]</scope>
    <source>
        <strain evidence="7">KCTC 12848</strain>
    </source>
</reference>